<organism evidence="2 3">
    <name type="scientific">Herbaspirillum aquaticum</name>
    <dbReference type="NCBI Taxonomy" id="568783"/>
    <lineage>
        <taxon>Bacteria</taxon>
        <taxon>Pseudomonadati</taxon>
        <taxon>Pseudomonadota</taxon>
        <taxon>Betaproteobacteria</taxon>
        <taxon>Burkholderiales</taxon>
        <taxon>Oxalobacteraceae</taxon>
        <taxon>Herbaspirillum</taxon>
    </lineage>
</organism>
<evidence type="ECO:0000313" key="2">
    <source>
        <dbReference type="EMBL" id="OWY35885.1"/>
    </source>
</evidence>
<keyword evidence="2" id="KW-0808">Transferase</keyword>
<dbReference type="SUPFAM" id="SSF55729">
    <property type="entry name" value="Acyl-CoA N-acyltransferases (Nat)"/>
    <property type="match status" value="1"/>
</dbReference>
<gene>
    <name evidence="2" type="ORF">CEJ45_05655</name>
</gene>
<dbReference type="InterPro" id="IPR016181">
    <property type="entry name" value="Acyl_CoA_acyltransferase"/>
</dbReference>
<dbReference type="InterPro" id="IPR051531">
    <property type="entry name" value="N-acetyltransferase"/>
</dbReference>
<keyword evidence="3" id="KW-1185">Reference proteome</keyword>
<dbReference type="GO" id="GO:0016747">
    <property type="term" value="F:acyltransferase activity, transferring groups other than amino-acyl groups"/>
    <property type="evidence" value="ECO:0007669"/>
    <property type="project" value="InterPro"/>
</dbReference>
<evidence type="ECO:0000313" key="3">
    <source>
        <dbReference type="Proteomes" id="UP000214747"/>
    </source>
</evidence>
<reference evidence="2 3" key="1">
    <citation type="journal article" date="2010" name="Int. J. Syst. Evol. Microbiol.">
        <title>Reclassification of Herbaspirillum putei as a later heterotypic synonym of Herbaspirillum huttiense, with the description of H. huttiense subsp. huttiense subsp. nov. and H. huttiense subsp. putei subsp. nov., comb. nov., and description of Herbaspirillum aquaticum sp. nov.</title>
        <authorList>
            <person name="Dobritsa A.P."/>
            <person name="Reddy M.C."/>
            <person name="Samadpour M."/>
        </authorList>
    </citation>
    <scope>NUCLEOTIDE SEQUENCE [LARGE SCALE GENOMIC DNA]</scope>
    <source>
        <strain evidence="2 3">IEH 4430</strain>
    </source>
</reference>
<feature type="domain" description="N-acetyltransferase" evidence="1">
    <location>
        <begin position="16"/>
        <end position="181"/>
    </location>
</feature>
<sequence length="200" mass="22555">MTQRHPEEPLLQGPRVVLRRWRAEDREALAAINADPVAMQHFPQCLTRAESDALADKVEEHFVQHGFGPWALEIPGVSEMAGVVGLMQVGFEAHFTPAVEISWRLAPALWGRGYVTEAARCALDFGFLKLALPRIVAFTVPANARSLAVMQRLGMRSEMKDDFLHPRLPAGHALSLHRLYQIDQGTWRDWRRGEDFPLIS</sequence>
<accession>A0A225SXD1</accession>
<dbReference type="PANTHER" id="PTHR43792:SF1">
    <property type="entry name" value="N-ACETYLTRANSFERASE DOMAIN-CONTAINING PROTEIN"/>
    <property type="match status" value="1"/>
</dbReference>
<name>A0A225SXD1_9BURK</name>
<dbReference type="Proteomes" id="UP000214747">
    <property type="component" value="Unassembled WGS sequence"/>
</dbReference>
<dbReference type="RefSeq" id="WP_088754207.1">
    <property type="nucleotide sequence ID" value="NZ_NJGV01000004.1"/>
</dbReference>
<dbReference type="EMBL" id="NJGV01000004">
    <property type="protein sequence ID" value="OWY35885.1"/>
    <property type="molecule type" value="Genomic_DNA"/>
</dbReference>
<comment type="caution">
    <text evidence="2">The sequence shown here is derived from an EMBL/GenBank/DDBJ whole genome shotgun (WGS) entry which is preliminary data.</text>
</comment>
<dbReference type="PROSITE" id="PS51186">
    <property type="entry name" value="GNAT"/>
    <property type="match status" value="1"/>
</dbReference>
<dbReference type="Pfam" id="PF13302">
    <property type="entry name" value="Acetyltransf_3"/>
    <property type="match status" value="1"/>
</dbReference>
<evidence type="ECO:0000259" key="1">
    <source>
        <dbReference type="PROSITE" id="PS51186"/>
    </source>
</evidence>
<dbReference type="Gene3D" id="3.40.630.30">
    <property type="match status" value="1"/>
</dbReference>
<dbReference type="PANTHER" id="PTHR43792">
    <property type="entry name" value="GNAT FAMILY, PUTATIVE (AFU_ORTHOLOGUE AFUA_3G00765)-RELATED-RELATED"/>
    <property type="match status" value="1"/>
</dbReference>
<protein>
    <submittedName>
        <fullName evidence="2">GNAT family N-acetyltransferase</fullName>
    </submittedName>
</protein>
<dbReference type="InterPro" id="IPR000182">
    <property type="entry name" value="GNAT_dom"/>
</dbReference>
<dbReference type="AlphaFoldDB" id="A0A225SXD1"/>
<proteinExistence type="predicted"/>